<organism evidence="1 2">
    <name type="scientific">Methanocorpusculum petauri</name>
    <dbReference type="NCBI Taxonomy" id="3002863"/>
    <lineage>
        <taxon>Archaea</taxon>
        <taxon>Methanobacteriati</taxon>
        <taxon>Methanobacteriota</taxon>
        <taxon>Stenosarchaea group</taxon>
        <taxon>Methanomicrobia</taxon>
        <taxon>Methanomicrobiales</taxon>
        <taxon>Methanocorpusculaceae</taxon>
        <taxon>Methanocorpusculum</taxon>
    </lineage>
</organism>
<gene>
    <name evidence="1" type="ORF">O0S10_01820</name>
</gene>
<dbReference type="EMBL" id="JAPTGB010000003">
    <property type="protein sequence ID" value="MCZ0859965.1"/>
    <property type="molecule type" value="Genomic_DNA"/>
</dbReference>
<dbReference type="RefSeq" id="WP_268924189.1">
    <property type="nucleotide sequence ID" value="NZ_JAPTGB010000003.1"/>
</dbReference>
<evidence type="ECO:0000313" key="2">
    <source>
        <dbReference type="Proteomes" id="UP001141422"/>
    </source>
</evidence>
<proteinExistence type="predicted"/>
<reference evidence="1" key="1">
    <citation type="submission" date="2022-12" db="EMBL/GenBank/DDBJ databases">
        <title>Isolation and characterisation of novel Methanocorpusculum spp. from native Australian herbivores indicates the genus is ancestrally host-associated.</title>
        <authorList>
            <person name="Volmer J.G."/>
            <person name="Soo R.M."/>
            <person name="Evans P.N."/>
            <person name="Hoedt E.C."/>
            <person name="Astorga Alsina A.L."/>
            <person name="Woodcroft B.J."/>
            <person name="Tyson G.W."/>
            <person name="Hugenholtz P."/>
            <person name="Morrison M."/>
        </authorList>
    </citation>
    <scope>NUCLEOTIDE SEQUENCE</scope>
    <source>
        <strain evidence="1">MG</strain>
    </source>
</reference>
<keyword evidence="2" id="KW-1185">Reference proteome</keyword>
<comment type="caution">
    <text evidence="1">The sequence shown here is derived from an EMBL/GenBank/DDBJ whole genome shotgun (WGS) entry which is preliminary data.</text>
</comment>
<name>A0ABT4IFK3_9EURY</name>
<evidence type="ECO:0000313" key="1">
    <source>
        <dbReference type="EMBL" id="MCZ0859965.1"/>
    </source>
</evidence>
<protein>
    <submittedName>
        <fullName evidence="1">Uncharacterized protein</fullName>
    </submittedName>
</protein>
<accession>A0ABT4IFK3</accession>
<sequence>MDAAEVIAKYVREQVAGIRTLDVGTVSSVSGNLVSVKVKHMVSGRVMEYVEVPLLPYGTGAGRLCAAPLVGDTVLIAFLMHELPPMLEAAGHIPEINERIRYTNPVVLTVLDTPDALPDLQPAPGELLLQHRSGSYIRFSADGSLEIGATAVDFVRLGGA</sequence>
<dbReference type="Proteomes" id="UP001141422">
    <property type="component" value="Unassembled WGS sequence"/>
</dbReference>